<keyword evidence="2" id="KW-1185">Reference proteome</keyword>
<protein>
    <submittedName>
        <fullName evidence="1">Uncharacterized protein</fullName>
    </submittedName>
</protein>
<comment type="caution">
    <text evidence="1">The sequence shown here is derived from an EMBL/GenBank/DDBJ whole genome shotgun (WGS) entry which is preliminary data.</text>
</comment>
<accession>W4VBE6</accession>
<name>W4VBE6_9FIRM</name>
<proteinExistence type="predicted"/>
<dbReference type="EMBL" id="BAVR01000074">
    <property type="protein sequence ID" value="GAE90496.1"/>
    <property type="molecule type" value="Genomic_DNA"/>
</dbReference>
<dbReference type="RefSeq" id="WP_157833696.1">
    <property type="nucleotide sequence ID" value="NZ_BAVR01000074.1"/>
</dbReference>
<dbReference type="STRING" id="1294263.JCM21531_4113"/>
<dbReference type="AlphaFoldDB" id="W4VBE6"/>
<sequence length="50" mass="6090">MYRIDIVSKKINIWLSLKEGENFNMDDFARRFGGLTRKQYIELAYEIFKK</sequence>
<organism evidence="1 2">
    <name type="scientific">Acetivibrio straminisolvens JCM 21531</name>
    <dbReference type="NCBI Taxonomy" id="1294263"/>
    <lineage>
        <taxon>Bacteria</taxon>
        <taxon>Bacillati</taxon>
        <taxon>Bacillota</taxon>
        <taxon>Clostridia</taxon>
        <taxon>Eubacteriales</taxon>
        <taxon>Oscillospiraceae</taxon>
        <taxon>Acetivibrio</taxon>
    </lineage>
</organism>
<gene>
    <name evidence="1" type="ORF">JCM21531_4113</name>
</gene>
<evidence type="ECO:0000313" key="2">
    <source>
        <dbReference type="Proteomes" id="UP000019109"/>
    </source>
</evidence>
<reference evidence="1" key="1">
    <citation type="journal article" date="2014" name="Genome Announc.">
        <title>Draft Genome Sequence of Clostridium straminisolvens Strain JCM 21531T, Isolated from a Cellulose-Degrading Bacterial Community.</title>
        <authorList>
            <person name="Yuki M."/>
            <person name="Oshima K."/>
            <person name="Suda W."/>
            <person name="Sakamoto M."/>
            <person name="Kitamura K."/>
            <person name="Iida T."/>
            <person name="Hattori M."/>
            <person name="Ohkuma M."/>
        </authorList>
    </citation>
    <scope>NUCLEOTIDE SEQUENCE [LARGE SCALE GENOMIC DNA]</scope>
    <source>
        <strain evidence="1">JCM 21531</strain>
    </source>
</reference>
<dbReference type="OrthoDB" id="1814150at2"/>
<evidence type="ECO:0000313" key="1">
    <source>
        <dbReference type="EMBL" id="GAE90496.1"/>
    </source>
</evidence>
<dbReference type="Proteomes" id="UP000019109">
    <property type="component" value="Unassembled WGS sequence"/>
</dbReference>